<gene>
    <name evidence="6" type="ORF">HPP92_015386</name>
    <name evidence="5" type="ORF">HPP92_015946</name>
</gene>
<feature type="repeat" description="PPR" evidence="2">
    <location>
        <begin position="236"/>
        <end position="270"/>
    </location>
</feature>
<accession>A0A835QLS0</accession>
<evidence type="ECO:0000313" key="8">
    <source>
        <dbReference type="Proteomes" id="UP000639772"/>
    </source>
</evidence>
<dbReference type="Proteomes" id="UP000639772">
    <property type="component" value="Chromosome 7"/>
</dbReference>
<sequence length="660" mass="74056">MVEFGRAFTRKSFSRPSSRYVDEMVASFRRQRQPSAGVKVPPPPERKEEEKKKTYYSLYDLPLNLNHPLIRAADFCRHCGYAAGVNQVLAQLLVTGLIFYPLAAGRALLALSSLPSSLPVAIVLFFVLPHRDAFAANILLRSFLAAGLPSVAYTFYHRLVVPAGVSPNHFSFPLLLKLFSRLNLPAEGQTTHAGIAKLGFEADVFVRNSLIHMYASFGDIVAAETMFASCVWAECDTVSYNSMLDGYVKSGMLSAARKMFDQMPVRDLFSWNVLIAGYAGNGDMDAARELFWMMPERDCVSWNTMIDGHARIQEVSIARKLFDDMPVRNLVSWNVMLALYVRVKRYEECLHLFDAMMATTEAKPDRATLVSVLTACTNLVRLERGEFVHSLIRGGSFEPDVLLWTALLTMYAKCGAIECAEQVFDQMPERNIVSWNSMIMGYGLHGQTDRALELFLEMEKSGSVPNDATFVCILSACAQSGFVLEGWWCFEHMVHSYKMKPKTEHLGCMINLLGRSGLLKDTAEFVKAFTAKPTKALWGTLMSSCWVHSNWGIGKFLGQKLVEIMPDEVEPYILLSNMCAAEGNWEEVRVLRRTVNERGLQKGAGVSLVGLDDSFSEDLRNERSLGGQQSKMSIAYSMLREMGDHFKVSWTKLHENEDIL</sequence>
<dbReference type="InterPro" id="IPR002885">
    <property type="entry name" value="PPR_rpt"/>
</dbReference>
<dbReference type="FunFam" id="1.25.40.10:FF:000125">
    <property type="entry name" value="Pentatricopeptide repeat-containing protein"/>
    <property type="match status" value="1"/>
</dbReference>
<feature type="transmembrane region" description="Helical" evidence="4">
    <location>
        <begin position="108"/>
        <end position="127"/>
    </location>
</feature>
<dbReference type="Pfam" id="PF20431">
    <property type="entry name" value="E_motif"/>
    <property type="match status" value="1"/>
</dbReference>
<dbReference type="PROSITE" id="PS51375">
    <property type="entry name" value="PPR"/>
    <property type="match status" value="4"/>
</dbReference>
<evidence type="ECO:0000256" key="2">
    <source>
        <dbReference type="PROSITE-ProRule" id="PRU00708"/>
    </source>
</evidence>
<feature type="repeat" description="PPR" evidence="2">
    <location>
        <begin position="298"/>
        <end position="332"/>
    </location>
</feature>
<dbReference type="OrthoDB" id="185373at2759"/>
<proteinExistence type="predicted"/>
<dbReference type="Pfam" id="PF13041">
    <property type="entry name" value="PPR_2"/>
    <property type="match status" value="1"/>
</dbReference>
<evidence type="ECO:0008006" key="9">
    <source>
        <dbReference type="Google" id="ProtNLM"/>
    </source>
</evidence>
<evidence type="ECO:0000256" key="3">
    <source>
        <dbReference type="SAM" id="MobiDB-lite"/>
    </source>
</evidence>
<feature type="region of interest" description="Disordered" evidence="3">
    <location>
        <begin position="28"/>
        <end position="51"/>
    </location>
</feature>
<dbReference type="Proteomes" id="UP000636800">
    <property type="component" value="Chromosome 7"/>
</dbReference>
<evidence type="ECO:0000256" key="4">
    <source>
        <dbReference type="SAM" id="Phobius"/>
    </source>
</evidence>
<keyword evidence="7" id="KW-1185">Reference proteome</keyword>
<dbReference type="InterPro" id="IPR046960">
    <property type="entry name" value="PPR_At4g14850-like_plant"/>
</dbReference>
<evidence type="ECO:0000313" key="6">
    <source>
        <dbReference type="EMBL" id="KAG0475700.1"/>
    </source>
</evidence>
<dbReference type="InterPro" id="IPR011990">
    <property type="entry name" value="TPR-like_helical_dom_sf"/>
</dbReference>
<dbReference type="PANTHER" id="PTHR47926">
    <property type="entry name" value="PENTATRICOPEPTIDE REPEAT-CONTAINING PROTEIN"/>
    <property type="match status" value="1"/>
</dbReference>
<evidence type="ECO:0000256" key="1">
    <source>
        <dbReference type="ARBA" id="ARBA00022737"/>
    </source>
</evidence>
<dbReference type="EMBL" id="JADCNM010000007">
    <property type="protein sequence ID" value="KAG0475700.1"/>
    <property type="molecule type" value="Genomic_DNA"/>
</dbReference>
<keyword evidence="4" id="KW-0472">Membrane</keyword>
<dbReference type="AlphaFoldDB" id="A0A835QLS0"/>
<dbReference type="PANTHER" id="PTHR47926:SF485">
    <property type="entry name" value="REPEAT-LIKE SUPERFAMILY PROTEIN, PUTATIVE-RELATED"/>
    <property type="match status" value="1"/>
</dbReference>
<dbReference type="GO" id="GO:0048731">
    <property type="term" value="P:system development"/>
    <property type="evidence" value="ECO:0007669"/>
    <property type="project" value="UniProtKB-ARBA"/>
</dbReference>
<dbReference type="EMBL" id="JADCNL010000007">
    <property type="protein sequence ID" value="KAG0474089.1"/>
    <property type="molecule type" value="Genomic_DNA"/>
</dbReference>
<dbReference type="InterPro" id="IPR046848">
    <property type="entry name" value="E_motif"/>
</dbReference>
<dbReference type="GO" id="GO:0009451">
    <property type="term" value="P:RNA modification"/>
    <property type="evidence" value="ECO:0007669"/>
    <property type="project" value="InterPro"/>
</dbReference>
<evidence type="ECO:0000313" key="7">
    <source>
        <dbReference type="Proteomes" id="UP000636800"/>
    </source>
</evidence>
<protein>
    <recommendedName>
        <fullName evidence="9">Pentatricopeptide repeat-containing protein</fullName>
    </recommendedName>
</protein>
<comment type="caution">
    <text evidence="6">The sequence shown here is derived from an EMBL/GenBank/DDBJ whole genome shotgun (WGS) entry which is preliminary data.</text>
</comment>
<dbReference type="GO" id="GO:0003723">
    <property type="term" value="F:RNA binding"/>
    <property type="evidence" value="ECO:0007669"/>
    <property type="project" value="InterPro"/>
</dbReference>
<keyword evidence="1" id="KW-0677">Repeat</keyword>
<dbReference type="FunFam" id="1.25.40.10:FF:000927">
    <property type="entry name" value="Pentatricopeptide repeat-containing protein"/>
    <property type="match status" value="1"/>
</dbReference>
<keyword evidence="4" id="KW-1133">Transmembrane helix</keyword>
<keyword evidence="4" id="KW-0812">Transmembrane</keyword>
<evidence type="ECO:0000313" key="5">
    <source>
        <dbReference type="EMBL" id="KAG0474089.1"/>
    </source>
</evidence>
<reference evidence="7 8" key="1">
    <citation type="journal article" date="2020" name="Nat. Food">
        <title>A phased Vanilla planifolia genome enables genetic improvement of flavour and production.</title>
        <authorList>
            <person name="Hasing T."/>
            <person name="Tang H."/>
            <person name="Brym M."/>
            <person name="Khazi F."/>
            <person name="Huang T."/>
            <person name="Chambers A.H."/>
        </authorList>
    </citation>
    <scope>NUCLEOTIDE SEQUENCE [LARGE SCALE GENOMIC DNA]</scope>
    <source>
        <tissue evidence="6">Leaf</tissue>
    </source>
</reference>
<dbReference type="Gene3D" id="1.25.40.10">
    <property type="entry name" value="Tetratricopeptide repeat domain"/>
    <property type="match status" value="5"/>
</dbReference>
<feature type="transmembrane region" description="Helical" evidence="4">
    <location>
        <begin position="79"/>
        <end position="102"/>
    </location>
</feature>
<organism evidence="6 8">
    <name type="scientific">Vanilla planifolia</name>
    <name type="common">Vanilla</name>
    <dbReference type="NCBI Taxonomy" id="51239"/>
    <lineage>
        <taxon>Eukaryota</taxon>
        <taxon>Viridiplantae</taxon>
        <taxon>Streptophyta</taxon>
        <taxon>Embryophyta</taxon>
        <taxon>Tracheophyta</taxon>
        <taxon>Spermatophyta</taxon>
        <taxon>Magnoliopsida</taxon>
        <taxon>Liliopsida</taxon>
        <taxon>Asparagales</taxon>
        <taxon>Orchidaceae</taxon>
        <taxon>Vanilloideae</taxon>
        <taxon>Vanilleae</taxon>
        <taxon>Vanilla</taxon>
    </lineage>
</organism>
<feature type="repeat" description="PPR" evidence="2">
    <location>
        <begin position="400"/>
        <end position="430"/>
    </location>
</feature>
<dbReference type="NCBIfam" id="TIGR00756">
    <property type="entry name" value="PPR"/>
    <property type="match status" value="6"/>
</dbReference>
<name>A0A835QLS0_VANPL</name>
<dbReference type="Pfam" id="PF01535">
    <property type="entry name" value="PPR"/>
    <property type="match status" value="4"/>
</dbReference>
<feature type="transmembrane region" description="Helical" evidence="4">
    <location>
        <begin position="134"/>
        <end position="156"/>
    </location>
</feature>
<feature type="repeat" description="PPR" evidence="2">
    <location>
        <begin position="431"/>
        <end position="465"/>
    </location>
</feature>